<feature type="compositionally biased region" description="Pro residues" evidence="1">
    <location>
        <begin position="1"/>
        <end position="11"/>
    </location>
</feature>
<name>A0A854QBD6_CRYNE</name>
<feature type="compositionally biased region" description="Polar residues" evidence="1">
    <location>
        <begin position="433"/>
        <end position="449"/>
    </location>
</feature>
<evidence type="ECO:0000313" key="2">
    <source>
        <dbReference type="EMBL" id="OXG22398.1"/>
    </source>
</evidence>
<dbReference type="Proteomes" id="UP000199727">
    <property type="component" value="Unassembled WGS sequence"/>
</dbReference>
<dbReference type="AlphaFoldDB" id="A0A854QBD6"/>
<evidence type="ECO:0000256" key="1">
    <source>
        <dbReference type="SAM" id="MobiDB-lite"/>
    </source>
</evidence>
<feature type="region of interest" description="Disordered" evidence="1">
    <location>
        <begin position="385"/>
        <end position="406"/>
    </location>
</feature>
<dbReference type="OrthoDB" id="2568979at2759"/>
<accession>A0A854QBD6</accession>
<feature type="compositionally biased region" description="Low complexity" evidence="1">
    <location>
        <begin position="57"/>
        <end position="68"/>
    </location>
</feature>
<organism evidence="2 3">
    <name type="scientific">Cryptococcus neoformans Tu259-1</name>
    <dbReference type="NCBI Taxonomy" id="1230072"/>
    <lineage>
        <taxon>Eukaryota</taxon>
        <taxon>Fungi</taxon>
        <taxon>Dikarya</taxon>
        <taxon>Basidiomycota</taxon>
        <taxon>Agaricomycotina</taxon>
        <taxon>Tremellomycetes</taxon>
        <taxon>Tremellales</taxon>
        <taxon>Cryptococcaceae</taxon>
        <taxon>Cryptococcus</taxon>
        <taxon>Cryptococcus neoformans species complex</taxon>
    </lineage>
</organism>
<gene>
    <name evidence="2" type="ORF">C361_03059</name>
</gene>
<feature type="region of interest" description="Disordered" evidence="1">
    <location>
        <begin position="1"/>
        <end position="145"/>
    </location>
</feature>
<evidence type="ECO:0000313" key="3">
    <source>
        <dbReference type="Proteomes" id="UP000199727"/>
    </source>
</evidence>
<reference evidence="2 3" key="1">
    <citation type="submission" date="2017-06" db="EMBL/GenBank/DDBJ databases">
        <title>Global population genomics of the pathogenic fungus Cryptococcus neoformans var. grubii.</title>
        <authorList>
            <person name="Cuomo C."/>
            <person name="Litvintseva A."/>
            <person name="Chen Y."/>
            <person name="Young S."/>
            <person name="Zeng Q."/>
            <person name="Chapman S."/>
            <person name="Gujja S."/>
            <person name="Saif S."/>
            <person name="Birren B."/>
        </authorList>
    </citation>
    <scope>NUCLEOTIDE SEQUENCE [LARGE SCALE GENOMIC DNA]</scope>
    <source>
        <strain evidence="2 3">Tu259-1</strain>
    </source>
</reference>
<feature type="compositionally biased region" description="Low complexity" evidence="1">
    <location>
        <begin position="108"/>
        <end position="117"/>
    </location>
</feature>
<dbReference type="EMBL" id="AMKT01000040">
    <property type="protein sequence ID" value="OXG22398.1"/>
    <property type="molecule type" value="Genomic_DNA"/>
</dbReference>
<feature type="region of interest" description="Disordered" evidence="1">
    <location>
        <begin position="428"/>
        <end position="449"/>
    </location>
</feature>
<proteinExistence type="predicted"/>
<sequence length="449" mass="48783">MSPPPPALPPPVHRHIPPKPAHRHSSSLSAMPSPATGPALPISTPLSRHSSLRSRPSRPSTRTGSPVTGPRGSSLRSKAVSAVSPSRLPATDSVSYFPPFEDMGSICSEGQGSSSGQSEREKASERDEEGDSAARASSHRKKGSLGSIAEFVSASISWGLTPFAYANTSQHSNYCHETSPPVPARPATSEEAVEALSRKFTLSKRRVLEPLSVCPQTEDMVVREKEKVIKGMHKRRMRSECEVETMVTAIGYKGLEGKDDDEAVVERLLDDAQLSKQQAFAFNRRPKPALQVPIPTLPIWRYPMPSPPVTSLCPDIPLEAFSIAVDNPCSPMTATSSEASSNFMTLEARTHLEDEGRAKMEVEQVDCLAELQLKRELQPSISLTERSSHRLFDPSQATPRKPQPPYLSCRVLGHEKCESNLLGETGELKRIRSGSSANSSDTIKPQVAS</sequence>
<comment type="caution">
    <text evidence="2">The sequence shown here is derived from an EMBL/GenBank/DDBJ whole genome shotgun (WGS) entry which is preliminary data.</text>
</comment>
<feature type="compositionally biased region" description="Basic residues" evidence="1">
    <location>
        <begin position="12"/>
        <end position="25"/>
    </location>
</feature>
<protein>
    <submittedName>
        <fullName evidence="2">Uncharacterized protein</fullName>
    </submittedName>
</protein>